<dbReference type="EC" id="3.4.16.4" evidence="3"/>
<keyword evidence="3" id="KW-0645">Protease</keyword>
<accession>A0A853B112</accession>
<dbReference type="Pfam" id="PF00144">
    <property type="entry name" value="Beta-lactamase"/>
    <property type="match status" value="1"/>
</dbReference>
<evidence type="ECO:0000256" key="1">
    <source>
        <dbReference type="SAM" id="SignalP"/>
    </source>
</evidence>
<dbReference type="InterPro" id="IPR001466">
    <property type="entry name" value="Beta-lactam-related"/>
</dbReference>
<sequence>MTRFSKVAVALAAATASVALAAPVSAQPAAHADTQALLDTYQANGGPGAAVYAGNRTGTWELHKGINSTISTRPIQAGDQFRAASQTKTFVAAVVLQLVDEGRIVLDEPIETYLPGVVQGNGYDGNAITVRQLLRHTSGIARDVSGAQRDPDGTFRLAELVRAGLTQPPLFAPGTGWSYSNVGYHVLGMLIEQVTGTSAADAVNTRIVQPLGLTRTKYPAAAETGLEAPYAHGYSGGRLGPFYFWTDVTIADTTPWATAGAVVSTEEELAEFMQALADGRVMSAAARAEMRATVPSDLGDGLSYGLGLIRMDLTCGGAAWGHAGTVPGYSSATFATDDGRRAAVVTNTFVTGEHANDRWKVVDSALCDTPVA</sequence>
<dbReference type="Proteomes" id="UP000549616">
    <property type="component" value="Unassembled WGS sequence"/>
</dbReference>
<keyword evidence="3" id="KW-0378">Hydrolase</keyword>
<evidence type="ECO:0000313" key="4">
    <source>
        <dbReference type="Proteomes" id="UP000549616"/>
    </source>
</evidence>
<reference evidence="3 4" key="1">
    <citation type="submission" date="2020-07" db="EMBL/GenBank/DDBJ databases">
        <title>Sequencing the genomes of 1000 actinobacteria strains.</title>
        <authorList>
            <person name="Klenk H.-P."/>
        </authorList>
    </citation>
    <scope>NUCLEOTIDE SEQUENCE [LARGE SCALE GENOMIC DNA]</scope>
    <source>
        <strain evidence="3 4">DSM 104006</strain>
    </source>
</reference>
<feature type="chain" id="PRO_5032604841" evidence="1">
    <location>
        <begin position="22"/>
        <end position="372"/>
    </location>
</feature>
<evidence type="ECO:0000259" key="2">
    <source>
        <dbReference type="Pfam" id="PF00144"/>
    </source>
</evidence>
<dbReference type="PANTHER" id="PTHR46825">
    <property type="entry name" value="D-ALANYL-D-ALANINE-CARBOXYPEPTIDASE/ENDOPEPTIDASE AMPH"/>
    <property type="match status" value="1"/>
</dbReference>
<gene>
    <name evidence="3" type="ORF">HNR02_001847</name>
</gene>
<feature type="signal peptide" evidence="1">
    <location>
        <begin position="1"/>
        <end position="21"/>
    </location>
</feature>
<dbReference type="RefSeq" id="WP_312860958.1">
    <property type="nucleotide sequence ID" value="NZ_JACCFK010000001.1"/>
</dbReference>
<comment type="caution">
    <text evidence="3">The sequence shown here is derived from an EMBL/GenBank/DDBJ whole genome shotgun (WGS) entry which is preliminary data.</text>
</comment>
<protein>
    <submittedName>
        <fullName evidence="3">D-alanyl-D-alanine carboxypeptidase</fullName>
        <ecNumber evidence="3">3.4.16.4</ecNumber>
    </submittedName>
</protein>
<dbReference type="PANTHER" id="PTHR46825:SF7">
    <property type="entry name" value="D-ALANYL-D-ALANINE CARBOXYPEPTIDASE"/>
    <property type="match status" value="1"/>
</dbReference>
<dbReference type="InterPro" id="IPR050491">
    <property type="entry name" value="AmpC-like"/>
</dbReference>
<keyword evidence="3" id="KW-0121">Carboxypeptidase</keyword>
<proteinExistence type="predicted"/>
<dbReference type="GO" id="GO:0009002">
    <property type="term" value="F:serine-type D-Ala-D-Ala carboxypeptidase activity"/>
    <property type="evidence" value="ECO:0007669"/>
    <property type="project" value="UniProtKB-EC"/>
</dbReference>
<organism evidence="3 4">
    <name type="scientific">Amycolatopsis endophytica</name>
    <dbReference type="NCBI Taxonomy" id="860233"/>
    <lineage>
        <taxon>Bacteria</taxon>
        <taxon>Bacillati</taxon>
        <taxon>Actinomycetota</taxon>
        <taxon>Actinomycetes</taxon>
        <taxon>Pseudonocardiales</taxon>
        <taxon>Pseudonocardiaceae</taxon>
        <taxon>Amycolatopsis</taxon>
    </lineage>
</organism>
<dbReference type="InterPro" id="IPR012338">
    <property type="entry name" value="Beta-lactam/transpept-like"/>
</dbReference>
<dbReference type="AlphaFoldDB" id="A0A853B112"/>
<evidence type="ECO:0000313" key="3">
    <source>
        <dbReference type="EMBL" id="NYI88524.1"/>
    </source>
</evidence>
<name>A0A853B112_9PSEU</name>
<dbReference type="EMBL" id="JACCFK010000001">
    <property type="protein sequence ID" value="NYI88524.1"/>
    <property type="molecule type" value="Genomic_DNA"/>
</dbReference>
<dbReference type="SUPFAM" id="SSF56601">
    <property type="entry name" value="beta-lactamase/transpeptidase-like"/>
    <property type="match status" value="1"/>
</dbReference>
<dbReference type="Gene3D" id="3.40.710.10">
    <property type="entry name" value="DD-peptidase/beta-lactamase superfamily"/>
    <property type="match status" value="1"/>
</dbReference>
<feature type="domain" description="Beta-lactamase-related" evidence="2">
    <location>
        <begin position="37"/>
        <end position="363"/>
    </location>
</feature>
<keyword evidence="4" id="KW-1185">Reference proteome</keyword>
<keyword evidence="1" id="KW-0732">Signal</keyword>